<dbReference type="Proteomes" id="UP000035955">
    <property type="component" value="Unassembled WGS sequence"/>
</dbReference>
<dbReference type="OrthoDB" id="165038at2"/>
<sequence>MRTFSTADLNKQVGEVTDAAQRAPVVITRRSKPRFVLMSLEHYEALRGPSDPRRAFTLDTMPDDLRDGLLRAADAYEREHGGDD</sequence>
<dbReference type="EMBL" id="LABY01000166">
    <property type="protein sequence ID" value="KMO32884.1"/>
    <property type="molecule type" value="Genomic_DNA"/>
</dbReference>
<comment type="caution">
    <text evidence="3">The sequence shown here is derived from an EMBL/GenBank/DDBJ whole genome shotgun (WGS) entry which is preliminary data.</text>
</comment>
<dbReference type="RefSeq" id="WP_048446473.1">
    <property type="nucleotide sequence ID" value="NZ_LABY01000166.1"/>
</dbReference>
<keyword evidence="4" id="KW-1185">Reference proteome</keyword>
<dbReference type="PATRIC" id="fig|298794.3.peg.1954"/>
<protein>
    <recommendedName>
        <fullName evidence="2">Antitoxin</fullName>
    </recommendedName>
</protein>
<proteinExistence type="inferred from homology"/>
<evidence type="ECO:0000256" key="2">
    <source>
        <dbReference type="RuleBase" id="RU362080"/>
    </source>
</evidence>
<organism evidence="3 4">
    <name type="scientific">Methylobacterium variabile</name>
    <dbReference type="NCBI Taxonomy" id="298794"/>
    <lineage>
        <taxon>Bacteria</taxon>
        <taxon>Pseudomonadati</taxon>
        <taxon>Pseudomonadota</taxon>
        <taxon>Alphaproteobacteria</taxon>
        <taxon>Hyphomicrobiales</taxon>
        <taxon>Methylobacteriaceae</taxon>
        <taxon>Methylobacterium</taxon>
    </lineage>
</organism>
<dbReference type="InterPro" id="IPR036165">
    <property type="entry name" value="YefM-like_sf"/>
</dbReference>
<dbReference type="InterPro" id="IPR006442">
    <property type="entry name" value="Antitoxin_Phd/YefM"/>
</dbReference>
<dbReference type="SUPFAM" id="SSF143120">
    <property type="entry name" value="YefM-like"/>
    <property type="match status" value="1"/>
</dbReference>
<accession>A0A0J6SGS3</accession>
<evidence type="ECO:0000313" key="3">
    <source>
        <dbReference type="EMBL" id="KMO32884.1"/>
    </source>
</evidence>
<evidence type="ECO:0000256" key="1">
    <source>
        <dbReference type="ARBA" id="ARBA00009981"/>
    </source>
</evidence>
<dbReference type="AlphaFoldDB" id="A0A0J6SGS3"/>
<evidence type="ECO:0000313" key="4">
    <source>
        <dbReference type="Proteomes" id="UP000035955"/>
    </source>
</evidence>
<comment type="similarity">
    <text evidence="1 2">Belongs to the phD/YefM antitoxin family.</text>
</comment>
<reference evidence="3 4" key="1">
    <citation type="submission" date="2015-03" db="EMBL/GenBank/DDBJ databases">
        <title>Genome sequencing of Methylobacterium variabile DSM 16961.</title>
        <authorList>
            <person name="Chaudhry V."/>
            <person name="Patil P.B."/>
        </authorList>
    </citation>
    <scope>NUCLEOTIDE SEQUENCE [LARGE SCALE GENOMIC DNA]</scope>
    <source>
        <strain evidence="3 4">DSM 16961</strain>
    </source>
</reference>
<dbReference type="Pfam" id="PF02604">
    <property type="entry name" value="PhdYeFM_antitox"/>
    <property type="match status" value="1"/>
</dbReference>
<name>A0A0J6SGS3_9HYPH</name>
<comment type="function">
    <text evidence="2">Antitoxin component of a type II toxin-antitoxin (TA) system.</text>
</comment>
<dbReference type="NCBIfam" id="TIGR01552">
    <property type="entry name" value="phd_fam"/>
    <property type="match status" value="1"/>
</dbReference>
<dbReference type="Gene3D" id="3.40.1620.10">
    <property type="entry name" value="YefM-like domain"/>
    <property type="match status" value="1"/>
</dbReference>
<gene>
    <name evidence="3" type="ORF">VQ02_22640</name>
</gene>